<feature type="region of interest" description="Disordered" evidence="1">
    <location>
        <begin position="1"/>
        <end position="23"/>
    </location>
</feature>
<dbReference type="InterPro" id="IPR029063">
    <property type="entry name" value="SAM-dependent_MTases_sf"/>
</dbReference>
<dbReference type="SUPFAM" id="SSF53335">
    <property type="entry name" value="S-adenosyl-L-methionine-dependent methyltransferases"/>
    <property type="match status" value="1"/>
</dbReference>
<accession>D5SJ76</accession>
<dbReference type="AlphaFoldDB" id="D5SJ76"/>
<proteinExistence type="predicted"/>
<dbReference type="GO" id="GO:0008168">
    <property type="term" value="F:methyltransferase activity"/>
    <property type="evidence" value="ECO:0007669"/>
    <property type="project" value="UniProtKB-KW"/>
</dbReference>
<gene>
    <name evidence="2" type="ORF">SCLAV_p0479</name>
</gene>
<dbReference type="Gene3D" id="3.40.50.150">
    <property type="entry name" value="Vaccinia Virus protein VP39"/>
    <property type="match status" value="1"/>
</dbReference>
<dbReference type="GO" id="GO:0032259">
    <property type="term" value="P:methylation"/>
    <property type="evidence" value="ECO:0007669"/>
    <property type="project" value="UniProtKB-KW"/>
</dbReference>
<keyword evidence="2" id="KW-0808">Transferase</keyword>
<keyword evidence="2" id="KW-0614">Plasmid</keyword>
<organism evidence="2 3">
    <name type="scientific">Streptomyces clavuligerus</name>
    <dbReference type="NCBI Taxonomy" id="1901"/>
    <lineage>
        <taxon>Bacteria</taxon>
        <taxon>Bacillati</taxon>
        <taxon>Actinomycetota</taxon>
        <taxon>Actinomycetes</taxon>
        <taxon>Kitasatosporales</taxon>
        <taxon>Streptomycetaceae</taxon>
        <taxon>Streptomyces</taxon>
    </lineage>
</organism>
<keyword evidence="3" id="KW-1185">Reference proteome</keyword>
<evidence type="ECO:0000313" key="3">
    <source>
        <dbReference type="Proteomes" id="UP000002357"/>
    </source>
</evidence>
<evidence type="ECO:0000313" key="2">
    <source>
        <dbReference type="EMBL" id="EFG03969.2"/>
    </source>
</evidence>
<dbReference type="EMBL" id="CM000914">
    <property type="protein sequence ID" value="EFG03969.2"/>
    <property type="molecule type" value="Genomic_DNA"/>
</dbReference>
<protein>
    <submittedName>
        <fullName evidence="2">Ribosomal RNA adenine dimethylase domain-containing protein</fullName>
    </submittedName>
</protein>
<evidence type="ECO:0000256" key="1">
    <source>
        <dbReference type="SAM" id="MobiDB-lite"/>
    </source>
</evidence>
<dbReference type="Proteomes" id="UP000002357">
    <property type="component" value="Plasmid pSCL4"/>
</dbReference>
<reference evidence="2 3" key="1">
    <citation type="journal article" date="2010" name="Genome Biol. Evol.">
        <title>The sequence of a 1.8-mb bacterial linear plasmid reveals a rich evolutionary reservoir of secondary metabolic pathways.</title>
        <authorList>
            <person name="Medema M.H."/>
            <person name="Trefzer A."/>
            <person name="Kovalchuk A."/>
            <person name="van den Berg M."/>
            <person name="Mueller U."/>
            <person name="Heijne W."/>
            <person name="Wu L."/>
            <person name="Alam M.T."/>
            <person name="Ronning C.M."/>
            <person name="Nierman W.C."/>
            <person name="Bovenberg R.A.L."/>
            <person name="Breitling R."/>
            <person name="Takano E."/>
        </authorList>
    </citation>
    <scope>NUCLEOTIDE SEQUENCE [LARGE SCALE GENOMIC DNA]</scope>
    <source>
        <strain evidence="3">ATCC 27064 / DSM 738 / JCM 4710 / NBRC 13307 / NCIMB 12785 / NRRL 3585 / VKM Ac-602</strain>
        <plasmid evidence="2">pSCL4</plasmid>
    </source>
</reference>
<dbReference type="eggNOG" id="COG3963">
    <property type="taxonomic scope" value="Bacteria"/>
</dbReference>
<keyword evidence="2" id="KW-0489">Methyltransferase</keyword>
<name>D5SJ76_STRCL</name>
<sequence>MTARYRGMPRRAPAPRAHSLTTREASAVISDRAILPGGLRRRGPRARTAASGPRRIAMALTAPVPESGQAVVVELDPYEGEVTALVRELLGGRGRHLAVEPDPVRAARLSLCFPDVEVVTADAASLPGVLAGRGIAVADVVIAGRSWAGLPHAERRASLAAVREVLSPEGAFTAPGPLYARFRAEERHFRRMLGVSFEEVVAGRTAWDCLPPAFVHHCRRPRVLAPLASSP</sequence>
<geneLocation type="plasmid" evidence="2 3">
    <name>pSCL4</name>
</geneLocation>